<dbReference type="EMBL" id="CAFBLQ010000010">
    <property type="protein sequence ID" value="CAB4859873.1"/>
    <property type="molecule type" value="Genomic_DNA"/>
</dbReference>
<feature type="transmembrane region" description="Helical" evidence="7">
    <location>
        <begin position="82"/>
        <end position="105"/>
    </location>
</feature>
<keyword evidence="6 7" id="KW-0472">Membrane</keyword>
<feature type="transmembrane region" description="Helical" evidence="7">
    <location>
        <begin position="194"/>
        <end position="212"/>
    </location>
</feature>
<reference evidence="8" key="1">
    <citation type="submission" date="2020-05" db="EMBL/GenBank/DDBJ databases">
        <authorList>
            <person name="Chiriac C."/>
            <person name="Salcher M."/>
            <person name="Ghai R."/>
            <person name="Kavagutti S V."/>
        </authorList>
    </citation>
    <scope>NUCLEOTIDE SEQUENCE</scope>
</reference>
<dbReference type="PANTHER" id="PTHR33567:SF3">
    <property type="entry name" value="CHROMATE ION TRANSPORTER (EUROFUNG)"/>
    <property type="match status" value="1"/>
</dbReference>
<organism evidence="8">
    <name type="scientific">freshwater metagenome</name>
    <dbReference type="NCBI Taxonomy" id="449393"/>
    <lineage>
        <taxon>unclassified sequences</taxon>
        <taxon>metagenomes</taxon>
        <taxon>ecological metagenomes</taxon>
    </lineage>
</organism>
<evidence type="ECO:0000313" key="8">
    <source>
        <dbReference type="EMBL" id="CAB4859873.1"/>
    </source>
</evidence>
<evidence type="ECO:0000256" key="1">
    <source>
        <dbReference type="ARBA" id="ARBA00004651"/>
    </source>
</evidence>
<comment type="subcellular location">
    <subcellularLocation>
        <location evidence="1">Cell membrane</location>
        <topology evidence="1">Multi-pass membrane protein</topology>
    </subcellularLocation>
</comment>
<dbReference type="Pfam" id="PF02417">
    <property type="entry name" value="Chromate_transp"/>
    <property type="match status" value="2"/>
</dbReference>
<evidence type="ECO:0000256" key="7">
    <source>
        <dbReference type="SAM" id="Phobius"/>
    </source>
</evidence>
<comment type="similarity">
    <text evidence="2">Belongs to the chromate ion transporter (CHR) (TC 2.A.51) family.</text>
</comment>
<dbReference type="NCBIfam" id="TIGR00937">
    <property type="entry name" value="2A51"/>
    <property type="match status" value="1"/>
</dbReference>
<dbReference type="InterPro" id="IPR014047">
    <property type="entry name" value="Chr_Tranpt_l_chain"/>
</dbReference>
<dbReference type="GO" id="GO:0015109">
    <property type="term" value="F:chromate transmembrane transporter activity"/>
    <property type="evidence" value="ECO:0007669"/>
    <property type="project" value="InterPro"/>
</dbReference>
<dbReference type="PANTHER" id="PTHR33567">
    <property type="entry name" value="CHROMATE ION TRANSPORTER (EUROFUNG)"/>
    <property type="match status" value="1"/>
</dbReference>
<feature type="transmembrane region" description="Helical" evidence="7">
    <location>
        <begin position="219"/>
        <end position="238"/>
    </location>
</feature>
<dbReference type="GO" id="GO:0005886">
    <property type="term" value="C:plasma membrane"/>
    <property type="evidence" value="ECO:0007669"/>
    <property type="project" value="UniProtKB-SubCell"/>
</dbReference>
<dbReference type="InterPro" id="IPR003370">
    <property type="entry name" value="Chromate_transpt"/>
</dbReference>
<keyword evidence="4 7" id="KW-0812">Transmembrane</keyword>
<sequence>MTEGGADLREVLREWGRLGVIGFGGPLAHVALLRELCVERRRWLDAEEFEDANAACQLLPGPASTQLAIYCAHRVAGLPGALVGGLAFILPGLVMLIALAALTLGSSPPRWALGLAAGAGAAILAVILRVGIDLAQASLAPRSGLRRLRAIAYLALGAATVVFAGPGVVLALLACGAVETLIRRGMPSSLPSVALPQAAALLAAASAGVAALPALAWTALKVGALSYGGGFVIVPIMQGDAVDLHHWMTDTQFLNAVALGQITPGPVVQTVAAVGWAAAGLGGALLAAAIAFAPSFLVIAIGGARFHALRENATARAFLDGAGPAAIGAILGTVVPLASGVSEGWQWGVAAIAAVLLLAARRSVVPVLLAAGAAGIIAGVTQLPLP</sequence>
<keyword evidence="3" id="KW-1003">Cell membrane</keyword>
<feature type="transmembrane region" description="Helical" evidence="7">
    <location>
        <begin position="284"/>
        <end position="306"/>
    </location>
</feature>
<feature type="transmembrane region" description="Helical" evidence="7">
    <location>
        <begin position="318"/>
        <end position="338"/>
    </location>
</feature>
<feature type="transmembrane region" description="Helical" evidence="7">
    <location>
        <begin position="151"/>
        <end position="174"/>
    </location>
</feature>
<evidence type="ECO:0000256" key="5">
    <source>
        <dbReference type="ARBA" id="ARBA00022989"/>
    </source>
</evidence>
<feature type="transmembrane region" description="Helical" evidence="7">
    <location>
        <begin position="111"/>
        <end position="130"/>
    </location>
</feature>
<proteinExistence type="inferred from homology"/>
<accession>A0A6J7CY51</accession>
<dbReference type="PIRSF" id="PIRSF004810">
    <property type="entry name" value="ChrA"/>
    <property type="match status" value="1"/>
</dbReference>
<feature type="transmembrane region" description="Helical" evidence="7">
    <location>
        <begin position="367"/>
        <end position="385"/>
    </location>
</feature>
<feature type="transmembrane region" description="Helical" evidence="7">
    <location>
        <begin position="344"/>
        <end position="360"/>
    </location>
</feature>
<evidence type="ECO:0000256" key="4">
    <source>
        <dbReference type="ARBA" id="ARBA00022692"/>
    </source>
</evidence>
<dbReference type="AlphaFoldDB" id="A0A6J7CY51"/>
<feature type="transmembrane region" description="Helical" evidence="7">
    <location>
        <begin position="15"/>
        <end position="33"/>
    </location>
</feature>
<name>A0A6J7CY51_9ZZZZ</name>
<protein>
    <submittedName>
        <fullName evidence="8">Unannotated protein</fullName>
    </submittedName>
</protein>
<keyword evidence="5 7" id="KW-1133">Transmembrane helix</keyword>
<evidence type="ECO:0000256" key="2">
    <source>
        <dbReference type="ARBA" id="ARBA00005262"/>
    </source>
</evidence>
<evidence type="ECO:0000256" key="3">
    <source>
        <dbReference type="ARBA" id="ARBA00022475"/>
    </source>
</evidence>
<evidence type="ECO:0000256" key="6">
    <source>
        <dbReference type="ARBA" id="ARBA00023136"/>
    </source>
</evidence>
<gene>
    <name evidence="8" type="ORF">UFOPK3423_00166</name>
</gene>